<dbReference type="CDD" id="cd17574">
    <property type="entry name" value="REC_OmpR"/>
    <property type="match status" value="1"/>
</dbReference>
<keyword evidence="12" id="KW-1185">Reference proteome</keyword>
<dbReference type="GO" id="GO:0005829">
    <property type="term" value="C:cytosol"/>
    <property type="evidence" value="ECO:0007669"/>
    <property type="project" value="TreeGrafter"/>
</dbReference>
<name>C8NHS5_9LACT</name>
<keyword evidence="5" id="KW-0010">Activator</keyword>
<reference evidence="11 12" key="1">
    <citation type="submission" date="2009-08" db="EMBL/GenBank/DDBJ databases">
        <authorList>
            <person name="Muzny D."/>
            <person name="Qin X."/>
            <person name="Deng J."/>
            <person name="Jiang H."/>
            <person name="Liu Y."/>
            <person name="Qu J."/>
            <person name="Song X.-Z."/>
            <person name="Zhang L."/>
            <person name="Thornton R."/>
            <person name="Coyle M."/>
            <person name="Francisco L."/>
            <person name="Jackson L."/>
            <person name="Javaid M."/>
            <person name="Korchina V."/>
            <person name="Kovar C."/>
            <person name="Mata R."/>
            <person name="Mathew T."/>
            <person name="Ngo R."/>
            <person name="Nguyen L."/>
            <person name="Nguyen N."/>
            <person name="Okwuonu G."/>
            <person name="Ongeri F."/>
            <person name="Pham C."/>
            <person name="Simmons D."/>
            <person name="Wilczek-Boney K."/>
            <person name="Hale W."/>
            <person name="Jakkamsetti A."/>
            <person name="Pham P."/>
            <person name="Ruth R."/>
            <person name="San Lucas F."/>
            <person name="Warren J."/>
            <person name="Zhang J."/>
            <person name="Zhao Z."/>
            <person name="Zhou C."/>
            <person name="Zhu D."/>
            <person name="Lee S."/>
            <person name="Bess C."/>
            <person name="Blankenburg K."/>
            <person name="Forbes L."/>
            <person name="Fu Q."/>
            <person name="Gubbala S."/>
            <person name="Hirani K."/>
            <person name="Jayaseelan J.C."/>
            <person name="Lara F."/>
            <person name="Munidasa M."/>
            <person name="Palculict T."/>
            <person name="Patil S."/>
            <person name="Pu L.-L."/>
            <person name="Saada N."/>
            <person name="Tang L."/>
            <person name="Weissenberger G."/>
            <person name="Zhu Y."/>
            <person name="Hemphill L."/>
            <person name="Shang Y."/>
            <person name="Youmans B."/>
            <person name="Ayvaz T."/>
            <person name="Ross M."/>
            <person name="Santibanez J."/>
            <person name="Aqrawi P."/>
            <person name="Gross S."/>
            <person name="Joshi V."/>
            <person name="Fowler G."/>
            <person name="Nazareth L."/>
            <person name="Reid J."/>
            <person name="Worley K."/>
            <person name="Petrosino J."/>
            <person name="Highlander S."/>
            <person name="Gibbs R."/>
        </authorList>
    </citation>
    <scope>NUCLEOTIDE SEQUENCE [LARGE SCALE GENOMIC DNA]</scope>
    <source>
        <strain evidence="11 12">ATCC 49175</strain>
    </source>
</reference>
<dbReference type="PANTHER" id="PTHR48111:SF10">
    <property type="entry name" value="STAGE 0 SPORULATION PROTEIN A HOMOLOG"/>
    <property type="match status" value="1"/>
</dbReference>
<dbReference type="Gene3D" id="1.10.10.10">
    <property type="entry name" value="Winged helix-like DNA-binding domain superfamily/Winged helix DNA-binding domain"/>
    <property type="match status" value="1"/>
</dbReference>
<dbReference type="PROSITE" id="PS50110">
    <property type="entry name" value="RESPONSE_REGULATORY"/>
    <property type="match status" value="1"/>
</dbReference>
<organism evidence="11 12">
    <name type="scientific">Granulicatella adiacens ATCC 49175</name>
    <dbReference type="NCBI Taxonomy" id="638301"/>
    <lineage>
        <taxon>Bacteria</taxon>
        <taxon>Bacillati</taxon>
        <taxon>Bacillota</taxon>
        <taxon>Bacilli</taxon>
        <taxon>Lactobacillales</taxon>
        <taxon>Carnobacteriaceae</taxon>
        <taxon>Granulicatella</taxon>
    </lineage>
</organism>
<dbReference type="SMART" id="SM00862">
    <property type="entry name" value="Trans_reg_C"/>
    <property type="match status" value="1"/>
</dbReference>
<evidence type="ECO:0000256" key="4">
    <source>
        <dbReference type="ARBA" id="ARBA00023125"/>
    </source>
</evidence>
<accession>C8NHS5</accession>
<dbReference type="PROSITE" id="PS51755">
    <property type="entry name" value="OMPR_PHOB"/>
    <property type="match status" value="1"/>
</dbReference>
<dbReference type="PANTHER" id="PTHR48111">
    <property type="entry name" value="REGULATOR OF RPOS"/>
    <property type="match status" value="1"/>
</dbReference>
<dbReference type="FunFam" id="1.10.10.10:FF:000018">
    <property type="entry name" value="DNA-binding response regulator ResD"/>
    <property type="match status" value="1"/>
</dbReference>
<feature type="domain" description="OmpR/PhoB-type" evidence="10">
    <location>
        <begin position="139"/>
        <end position="239"/>
    </location>
</feature>
<dbReference type="GO" id="GO:0032993">
    <property type="term" value="C:protein-DNA complex"/>
    <property type="evidence" value="ECO:0007669"/>
    <property type="project" value="TreeGrafter"/>
</dbReference>
<evidence type="ECO:0000256" key="7">
    <source>
        <dbReference type="PROSITE-ProRule" id="PRU00169"/>
    </source>
</evidence>
<evidence type="ECO:0000259" key="9">
    <source>
        <dbReference type="PROSITE" id="PS50110"/>
    </source>
</evidence>
<dbReference type="Gene3D" id="3.40.50.2300">
    <property type="match status" value="1"/>
</dbReference>
<evidence type="ECO:0000313" key="12">
    <source>
        <dbReference type="Proteomes" id="UP000005926"/>
    </source>
</evidence>
<sequence>MKKERKEGMPMKILVVDDDREIVELLTIYLKNESYEIVKAYDGKQALEKLKMYPDIDMIILDIMMPRLDGISVVHEVRKENAQLPILLLSAKSTDIDKIQGLTNGADDYVTKPFNPLEVIARVKSLLRRSTITQEGPANEEITIGPLTIKKESHQVTTSDGKEIQLTVLEFGILFLLASHPNRVFSADEIFETVWQQESIVSTKTVMVHVSHLRDKIAEATGGEKVIETVWGVGYKIEDK</sequence>
<keyword evidence="1 7" id="KW-0597">Phosphoprotein</keyword>
<keyword evidence="3" id="KW-0805">Transcription regulation</keyword>
<dbReference type="InterPro" id="IPR011006">
    <property type="entry name" value="CheY-like_superfamily"/>
</dbReference>
<dbReference type="HOGENOM" id="CLU_000445_30_4_9"/>
<feature type="modified residue" description="4-aspartylphosphate" evidence="7">
    <location>
        <position position="62"/>
    </location>
</feature>
<dbReference type="SUPFAM" id="SSF52172">
    <property type="entry name" value="CheY-like"/>
    <property type="match status" value="1"/>
</dbReference>
<evidence type="ECO:0000256" key="6">
    <source>
        <dbReference type="ARBA" id="ARBA00023163"/>
    </source>
</evidence>
<proteinExistence type="predicted"/>
<dbReference type="STRING" id="638301.HMPREF0444_1470"/>
<evidence type="ECO:0000313" key="11">
    <source>
        <dbReference type="EMBL" id="EEW36738.1"/>
    </source>
</evidence>
<dbReference type="eggNOG" id="COG0745">
    <property type="taxonomic scope" value="Bacteria"/>
</dbReference>
<dbReference type="FunFam" id="3.40.50.2300:FF:000001">
    <property type="entry name" value="DNA-binding response regulator PhoB"/>
    <property type="match status" value="1"/>
</dbReference>
<evidence type="ECO:0000256" key="5">
    <source>
        <dbReference type="ARBA" id="ARBA00023159"/>
    </source>
</evidence>
<dbReference type="Pfam" id="PF00072">
    <property type="entry name" value="Response_reg"/>
    <property type="match status" value="1"/>
</dbReference>
<gene>
    <name evidence="11" type="primary">vanR</name>
    <name evidence="11" type="ORF">HMPREF0444_1470</name>
</gene>
<dbReference type="InterPro" id="IPR039420">
    <property type="entry name" value="WalR-like"/>
</dbReference>
<feature type="domain" description="Response regulatory" evidence="9">
    <location>
        <begin position="12"/>
        <end position="127"/>
    </location>
</feature>
<dbReference type="SMART" id="SM00448">
    <property type="entry name" value="REC"/>
    <property type="match status" value="1"/>
</dbReference>
<dbReference type="Gene3D" id="6.10.250.690">
    <property type="match status" value="1"/>
</dbReference>
<comment type="caution">
    <text evidence="11">The sequence shown here is derived from an EMBL/GenBank/DDBJ whole genome shotgun (WGS) entry which is preliminary data.</text>
</comment>
<evidence type="ECO:0000256" key="1">
    <source>
        <dbReference type="ARBA" id="ARBA00022553"/>
    </source>
</evidence>
<keyword evidence="4 8" id="KW-0238">DNA-binding</keyword>
<dbReference type="InterPro" id="IPR001789">
    <property type="entry name" value="Sig_transdc_resp-reg_receiver"/>
</dbReference>
<dbReference type="Proteomes" id="UP000005926">
    <property type="component" value="Unassembled WGS sequence"/>
</dbReference>
<keyword evidence="6" id="KW-0804">Transcription</keyword>
<dbReference type="InterPro" id="IPR036388">
    <property type="entry name" value="WH-like_DNA-bd_sf"/>
</dbReference>
<evidence type="ECO:0000256" key="2">
    <source>
        <dbReference type="ARBA" id="ARBA00023012"/>
    </source>
</evidence>
<evidence type="ECO:0000256" key="8">
    <source>
        <dbReference type="PROSITE-ProRule" id="PRU01091"/>
    </source>
</evidence>
<protein>
    <submittedName>
        <fullName evidence="11">Response regulator receiver domain protein</fullName>
    </submittedName>
</protein>
<keyword evidence="2" id="KW-0902">Two-component regulatory system</keyword>
<dbReference type="GO" id="GO:0000156">
    <property type="term" value="F:phosphorelay response regulator activity"/>
    <property type="evidence" value="ECO:0007669"/>
    <property type="project" value="TreeGrafter"/>
</dbReference>
<dbReference type="Pfam" id="PF00486">
    <property type="entry name" value="Trans_reg_C"/>
    <property type="match status" value="1"/>
</dbReference>
<dbReference type="GO" id="GO:0000976">
    <property type="term" value="F:transcription cis-regulatory region binding"/>
    <property type="evidence" value="ECO:0007669"/>
    <property type="project" value="TreeGrafter"/>
</dbReference>
<dbReference type="InterPro" id="IPR016032">
    <property type="entry name" value="Sig_transdc_resp-reg_C-effctor"/>
</dbReference>
<dbReference type="AlphaFoldDB" id="C8NHS5"/>
<dbReference type="GO" id="GO:0006355">
    <property type="term" value="P:regulation of DNA-templated transcription"/>
    <property type="evidence" value="ECO:0007669"/>
    <property type="project" value="InterPro"/>
</dbReference>
<dbReference type="EMBL" id="ACKZ01000021">
    <property type="protein sequence ID" value="EEW36738.1"/>
    <property type="molecule type" value="Genomic_DNA"/>
</dbReference>
<dbReference type="SUPFAM" id="SSF46894">
    <property type="entry name" value="C-terminal effector domain of the bipartite response regulators"/>
    <property type="match status" value="1"/>
</dbReference>
<dbReference type="CDD" id="cd00383">
    <property type="entry name" value="trans_reg_C"/>
    <property type="match status" value="1"/>
</dbReference>
<dbReference type="InterPro" id="IPR001867">
    <property type="entry name" value="OmpR/PhoB-type_DNA-bd"/>
</dbReference>
<evidence type="ECO:0000259" key="10">
    <source>
        <dbReference type="PROSITE" id="PS51755"/>
    </source>
</evidence>
<feature type="DNA-binding region" description="OmpR/PhoB-type" evidence="8">
    <location>
        <begin position="139"/>
        <end position="239"/>
    </location>
</feature>
<evidence type="ECO:0000256" key="3">
    <source>
        <dbReference type="ARBA" id="ARBA00023015"/>
    </source>
</evidence>